<comment type="caution">
    <text evidence="1">The sequence shown here is derived from an EMBL/GenBank/DDBJ whole genome shotgun (WGS) entry which is preliminary data.</text>
</comment>
<gene>
    <name evidence="1" type="ORF">I5M07_11495</name>
</gene>
<evidence type="ECO:0000313" key="2">
    <source>
        <dbReference type="Proteomes" id="UP000609172"/>
    </source>
</evidence>
<keyword evidence="2" id="KW-1185">Reference proteome</keyword>
<dbReference type="EMBL" id="JAEHFV010000004">
    <property type="protein sequence ID" value="MBK0370457.1"/>
    <property type="molecule type" value="Genomic_DNA"/>
</dbReference>
<name>A0A934UK13_9FLAO</name>
<organism evidence="1 2">
    <name type="scientific">Flavobacterium agrisoli</name>
    <dbReference type="NCBI Taxonomy" id="2793066"/>
    <lineage>
        <taxon>Bacteria</taxon>
        <taxon>Pseudomonadati</taxon>
        <taxon>Bacteroidota</taxon>
        <taxon>Flavobacteriia</taxon>
        <taxon>Flavobacteriales</taxon>
        <taxon>Flavobacteriaceae</taxon>
        <taxon>Flavobacterium</taxon>
    </lineage>
</organism>
<dbReference type="RefSeq" id="WP_200106582.1">
    <property type="nucleotide sequence ID" value="NZ_JAEHFV010000004.1"/>
</dbReference>
<evidence type="ECO:0000313" key="1">
    <source>
        <dbReference type="EMBL" id="MBK0370457.1"/>
    </source>
</evidence>
<dbReference type="InterPro" id="IPR015943">
    <property type="entry name" value="WD40/YVTN_repeat-like_dom_sf"/>
</dbReference>
<dbReference type="InterPro" id="IPR011047">
    <property type="entry name" value="Quinoprotein_ADH-like_sf"/>
</dbReference>
<dbReference type="AlphaFoldDB" id="A0A934UK13"/>
<evidence type="ECO:0008006" key="3">
    <source>
        <dbReference type="Google" id="ProtNLM"/>
    </source>
</evidence>
<dbReference type="Gene3D" id="2.130.10.10">
    <property type="entry name" value="YVTN repeat-like/Quinoprotein amine dehydrogenase"/>
    <property type="match status" value="1"/>
</dbReference>
<protein>
    <recommendedName>
        <fullName evidence="3">LVIVD repeat-containing protein</fullName>
    </recommendedName>
</protein>
<sequence length="535" mass="56165">MKKNLLVSFLAFAALFQSCQSDDISDVSPSETSKVVLNTDSNVLSKRMDYSDSGVIQLTTTALTSKSTATTNEAFPMSLLAEVAPPLYEGNTLTATHVEVNGNYVYVTYNTQGETYLGGIDVIDISQPNNPTLVIQAILPNTDINTAVYNNGILYLTGASNVDENPELTSPAFVAKMTLQNGLLSKDYSLVSLKGQVATGVAVTNSNYFAVSGSDGVLAKLNKTTNEIQTQIPVDDLRALGYIDNKIVVLSGTEGLKIYNADSMALVSTIKTSTDVADAKRTIDFQDSTIMVASGYSGLKVFDAAGGLLQTLTLPNASGTIDQEDIVTNAVSVNGDYVYVANGAAGVAVYKKSNGILVALGSIFLGDSSNYVKSVGDYIFVATGKGGLKIIKKLNASIDCTSFATYSGGDWLNVNSGENLSYKGSASLQGINVNQNLTFCGSLSVSQGININSGGVFTIKGALAQGNTNNPYLSFNVNGTLKVDGDVVVYGNLVLNSGAKIEFASGSSITIYGTVYKNSGVTITGSYTDTMNKLK</sequence>
<reference evidence="1" key="1">
    <citation type="submission" date="2020-12" db="EMBL/GenBank/DDBJ databases">
        <title>Bacterial novel species Flavobacterium sp. SE-1-e isolated from soil.</title>
        <authorList>
            <person name="Jung H.-Y."/>
        </authorList>
    </citation>
    <scope>NUCLEOTIDE SEQUENCE</scope>
    <source>
        <strain evidence="1">SE-1-e</strain>
    </source>
</reference>
<accession>A0A934UK13</accession>
<dbReference type="Proteomes" id="UP000609172">
    <property type="component" value="Unassembled WGS sequence"/>
</dbReference>
<dbReference type="SUPFAM" id="SSF50998">
    <property type="entry name" value="Quinoprotein alcohol dehydrogenase-like"/>
    <property type="match status" value="1"/>
</dbReference>
<proteinExistence type="predicted"/>
<dbReference type="Pfam" id="PF08309">
    <property type="entry name" value="LVIVD"/>
    <property type="match status" value="3"/>
</dbReference>
<dbReference type="InterPro" id="IPR013211">
    <property type="entry name" value="LVIVD"/>
</dbReference>
<dbReference type="PROSITE" id="PS51257">
    <property type="entry name" value="PROKAR_LIPOPROTEIN"/>
    <property type="match status" value="1"/>
</dbReference>